<keyword evidence="4" id="KW-1185">Reference proteome</keyword>
<organism evidence="3 4">
    <name type="scientific">Marinigracilibium pacificum</name>
    <dbReference type="NCBI Taxonomy" id="2729599"/>
    <lineage>
        <taxon>Bacteria</taxon>
        <taxon>Pseudomonadati</taxon>
        <taxon>Bacteroidota</taxon>
        <taxon>Cytophagia</taxon>
        <taxon>Cytophagales</taxon>
        <taxon>Flammeovirgaceae</taxon>
        <taxon>Marinigracilibium</taxon>
    </lineage>
</organism>
<dbReference type="InterPro" id="IPR050708">
    <property type="entry name" value="T6SS_VgrG/RHS"/>
</dbReference>
<dbReference type="InterPro" id="IPR003961">
    <property type="entry name" value="FN3_dom"/>
</dbReference>
<evidence type="ECO:0000313" key="4">
    <source>
        <dbReference type="Proteomes" id="UP000559010"/>
    </source>
</evidence>
<gene>
    <name evidence="3" type="ORF">HH304_13875</name>
</gene>
<dbReference type="PROSITE" id="PS50853">
    <property type="entry name" value="FN3"/>
    <property type="match status" value="1"/>
</dbReference>
<feature type="chain" id="PRO_5032538078" description="Fibronectin type-III domain-containing protein" evidence="1">
    <location>
        <begin position="21"/>
        <end position="1349"/>
    </location>
</feature>
<keyword evidence="1" id="KW-0732">Signal</keyword>
<protein>
    <recommendedName>
        <fullName evidence="2">Fibronectin type-III domain-containing protein</fullName>
    </recommendedName>
</protein>
<dbReference type="InterPro" id="IPR022385">
    <property type="entry name" value="Rhs_assc_core"/>
</dbReference>
<dbReference type="InterPro" id="IPR013783">
    <property type="entry name" value="Ig-like_fold"/>
</dbReference>
<accession>A0A848J8W5</accession>
<dbReference type="EMBL" id="JABBNU010000008">
    <property type="protein sequence ID" value="NMM49492.1"/>
    <property type="molecule type" value="Genomic_DNA"/>
</dbReference>
<feature type="signal peptide" evidence="1">
    <location>
        <begin position="1"/>
        <end position="20"/>
    </location>
</feature>
<name>A0A848J8W5_9BACT</name>
<feature type="domain" description="Fibronectin type-III" evidence="2">
    <location>
        <begin position="292"/>
        <end position="385"/>
    </location>
</feature>
<dbReference type="CDD" id="cd00063">
    <property type="entry name" value="FN3"/>
    <property type="match status" value="1"/>
</dbReference>
<dbReference type="NCBIfam" id="TIGR03696">
    <property type="entry name" value="Rhs_assc_core"/>
    <property type="match status" value="1"/>
</dbReference>
<dbReference type="PANTHER" id="PTHR32305">
    <property type="match status" value="1"/>
</dbReference>
<dbReference type="Gene3D" id="2.60.40.10">
    <property type="entry name" value="Immunoglobulins"/>
    <property type="match status" value="1"/>
</dbReference>
<dbReference type="Proteomes" id="UP000559010">
    <property type="component" value="Unassembled WGS sequence"/>
</dbReference>
<proteinExistence type="predicted"/>
<dbReference type="SUPFAM" id="SSF49265">
    <property type="entry name" value="Fibronectin type III"/>
    <property type="match status" value="1"/>
</dbReference>
<evidence type="ECO:0000259" key="2">
    <source>
        <dbReference type="PROSITE" id="PS50853"/>
    </source>
</evidence>
<dbReference type="RefSeq" id="WP_169682653.1">
    <property type="nucleotide sequence ID" value="NZ_JABBNU010000008.1"/>
</dbReference>
<comment type="caution">
    <text evidence="3">The sequence shown here is derived from an EMBL/GenBank/DDBJ whole genome shotgun (WGS) entry which is preliminary data.</text>
</comment>
<dbReference type="InterPro" id="IPR036116">
    <property type="entry name" value="FN3_sf"/>
</dbReference>
<dbReference type="PANTHER" id="PTHR32305:SF15">
    <property type="entry name" value="PROTEIN RHSA-RELATED"/>
    <property type="match status" value="1"/>
</dbReference>
<sequence>MHRFFTILLLGSILSFASQAQFGTFSVPIGGGGGDGDPPVYAKEPSARVTNFKLVSYNWSTGYATFSWTKASGTSGTFIMYREGATVSSAPVDHNYYQVGGYVKYSYNKVAYRGSGTTFSIYLDPKKQIYFRAYSYNETADDINYCYNSLAQDLYVPDQTTSAPSYGPENLTSEYQLSDGSNKLSWSMVAHNNNSEKFIVLMKHGAIPTYTPQDNVAITGSNTQSPEGIVGKNVGDGTYVVYEGSDSSLIQSALKDAETYGVKIFGYNESSIGNRNYLQSKPASLLFKNAPPLYKPQLAEVLKTKYTTSFSISVTEHPQEITGYKVYRSTTSGQRGNVINESAAALTEFNDNNLTFNTTYYYTVEILDGISSIDSDQLEITTNDIVQPQLTFSGSDDSSINLSWTVDDNSYQSVKIYRSNLLGVKGSPIKTYNASSGLSGQFIDNNLSSNVTLYYTLEVAYPQGVYTSQQIVGNTISQNLSQEVQYNGNISAIKFSSATSAGGKEQVFSYKYDAMDRLISADYAQKNTSGYFAVNNGAFAVPEIKYDLNGNITDLKRQMLIDDQIKVIDEMDYSYVSGNQLQGITDLNTQDALEYGFKDTNQSNVDFEYDANGNVIKDNNKGITKITYNHLNKPEEVWFDASGNKKIVYTYDAMGNKLSKVLHNNGETTTTTYIGGFVYVNGELQQVAHSQGRLVPETDENGNEKLKYQYHHTDHLGNVRVTYAESTKNDVYLATMESEEAGRENQQFEGLDAGRVPYPANSTSTQTFIDAGMEEPPAGHNFNEALRLNSNNPVGGGISLKVMKGDVVDISATGYHENALGTNKLSSAMLAATIANMFNPAATGFGESVSQVESSFSQGYDALGTIGYSTENGTGGFLNYMVFNKDFEFVTGGYMQIPTQAGYHHELKFTPITIEQEGYIYVYASNDSDGTSSVYFDDIKVVHDKKLDVVQSEDYYPYGMSFNKYNAAHKQKNQFLYNAGTELNEATELYETFYRNYDPTVGRFNGVDIKAEMYYGISPYQFAGNNPVSYNDPMGDAIFGGHNVNTFNGNSMLRFHNGSAIDYWEGVFDDLTGAGGNSYSAGDGVVGAISKLGRSEFGGSWSRINGINYFTSDEQVNNAAHQYHDYHQSWLGTKYTTNIEMNGESMFVKERLLLYELNESGHFFQFVNGRMVVPGTNMLFWEYLAISNDSGFNSTNNSGLGILNGVVNVGRLIGLASNSLLLSEEYRAGSNGKYYHTNSGKIYSNRFYGNQHVSKYTVQASKLNTASTARFVSKVSNGLVVASAAITVYDGIANGWQNHHTADLLITGGIYALAASVPVAGWIAGGVYFVADVGTQYYTNKSLTEYLFD</sequence>
<evidence type="ECO:0000313" key="3">
    <source>
        <dbReference type="EMBL" id="NMM49492.1"/>
    </source>
</evidence>
<dbReference type="Gene3D" id="2.180.10.10">
    <property type="entry name" value="RHS repeat-associated core"/>
    <property type="match status" value="2"/>
</dbReference>
<evidence type="ECO:0000256" key="1">
    <source>
        <dbReference type="SAM" id="SignalP"/>
    </source>
</evidence>
<reference evidence="3 4" key="1">
    <citation type="submission" date="2020-04" db="EMBL/GenBank/DDBJ databases">
        <title>Flammeovirgaceae bacterium KN852 isolated from deep sea.</title>
        <authorList>
            <person name="Zhang D.-C."/>
        </authorList>
    </citation>
    <scope>NUCLEOTIDE SEQUENCE [LARGE SCALE GENOMIC DNA]</scope>
    <source>
        <strain evidence="3 4">KN852</strain>
    </source>
</reference>